<dbReference type="PATRIC" id="fig|272562.8.peg.1319"/>
<sequence>MRKANTQIIRKNRSGLPYATEEKLQKINKRNKIFLDLFLSYLRLQNKSQDILRVYETNIKIFLVWLLNYRRNKNLKRIKNIDKVLFKKFLNNTLSLSQGRVHNIIGTVNGFLIFLQENI</sequence>
<accession>Q97K10</accession>
<gene>
    <name evidence="4" type="ordered locus">CA_C1111</name>
</gene>
<dbReference type="EMBL" id="AE001437">
    <property type="protein sequence ID" value="AAK79085.1"/>
    <property type="molecule type" value="Genomic_DNA"/>
</dbReference>
<dbReference type="PIR" id="B97037">
    <property type="entry name" value="B97037"/>
</dbReference>
<dbReference type="Proteomes" id="UP000000814">
    <property type="component" value="Chromosome"/>
</dbReference>
<dbReference type="PROSITE" id="PS51900">
    <property type="entry name" value="CB"/>
    <property type="match status" value="1"/>
</dbReference>
<organism evidence="4 5">
    <name type="scientific">Clostridium acetobutylicum (strain ATCC 824 / DSM 792 / JCM 1419 / IAM 19013 / LMG 5710 / NBRC 13948 / NRRL B-527 / VKM B-1787 / 2291 / W)</name>
    <dbReference type="NCBI Taxonomy" id="272562"/>
    <lineage>
        <taxon>Bacteria</taxon>
        <taxon>Bacillati</taxon>
        <taxon>Bacillota</taxon>
        <taxon>Clostridia</taxon>
        <taxon>Eubacteriales</taxon>
        <taxon>Clostridiaceae</taxon>
        <taxon>Clostridium</taxon>
    </lineage>
</organism>
<feature type="domain" description="Core-binding (CB)" evidence="3">
    <location>
        <begin position="29"/>
        <end position="116"/>
    </location>
</feature>
<dbReference type="Gene3D" id="1.10.150.130">
    <property type="match status" value="1"/>
</dbReference>
<dbReference type="eggNOG" id="COG0582">
    <property type="taxonomic scope" value="Bacteria"/>
</dbReference>
<evidence type="ECO:0000313" key="4">
    <source>
        <dbReference type="EMBL" id="AAK79085.1"/>
    </source>
</evidence>
<evidence type="ECO:0000256" key="2">
    <source>
        <dbReference type="PROSITE-ProRule" id="PRU01248"/>
    </source>
</evidence>
<evidence type="ECO:0000313" key="5">
    <source>
        <dbReference type="Proteomes" id="UP000000814"/>
    </source>
</evidence>
<evidence type="ECO:0000256" key="1">
    <source>
        <dbReference type="ARBA" id="ARBA00023125"/>
    </source>
</evidence>
<proteinExistence type="predicted"/>
<reference evidence="4 5" key="1">
    <citation type="journal article" date="2001" name="J. Bacteriol.">
        <title>Genome sequence and comparative analysis of the solvent-producing bacterium Clostridium acetobutylicum.</title>
        <authorList>
            <person name="Nolling J."/>
            <person name="Breton G."/>
            <person name="Omelchenko M.V."/>
            <person name="Makarova K.S."/>
            <person name="Zeng Q."/>
            <person name="Gibson R."/>
            <person name="Lee H.M."/>
            <person name="Dubois J."/>
            <person name="Qiu D."/>
            <person name="Hitti J."/>
            <person name="Wolf Y.I."/>
            <person name="Tatusov R.L."/>
            <person name="Sabathe F."/>
            <person name="Doucette-Stamm L."/>
            <person name="Soucaille P."/>
            <person name="Daly M.J."/>
            <person name="Bennett G.N."/>
            <person name="Koonin E.V."/>
            <person name="Smith D.R."/>
        </authorList>
    </citation>
    <scope>NUCLEOTIDE SEQUENCE [LARGE SCALE GENOMIC DNA]</scope>
    <source>
        <strain evidence="5">ATCC 824 / DSM 792 / JCM 1419 / LMG 5710 / VKM B-1787</strain>
    </source>
</reference>
<dbReference type="KEGG" id="cac:CA_C1111"/>
<dbReference type="AlphaFoldDB" id="Q97K10"/>
<dbReference type="RefSeq" id="WP_010964426.1">
    <property type="nucleotide sequence ID" value="NC_003030.1"/>
</dbReference>
<keyword evidence="1 2" id="KW-0238">DNA-binding</keyword>
<dbReference type="STRING" id="272562.CA_C1111"/>
<name>Q97K10_CLOAB</name>
<evidence type="ECO:0000259" key="3">
    <source>
        <dbReference type="PROSITE" id="PS51900"/>
    </source>
</evidence>
<dbReference type="HOGENOM" id="CLU_2057237_0_0_9"/>
<protein>
    <recommendedName>
        <fullName evidence="3">Core-binding (CB) domain-containing protein</fullName>
    </recommendedName>
</protein>
<dbReference type="OrthoDB" id="9801717at2"/>
<dbReference type="InterPro" id="IPR010998">
    <property type="entry name" value="Integrase_recombinase_N"/>
</dbReference>
<dbReference type="GeneID" id="44997623"/>
<dbReference type="InterPro" id="IPR044068">
    <property type="entry name" value="CB"/>
</dbReference>
<dbReference type="GO" id="GO:0003677">
    <property type="term" value="F:DNA binding"/>
    <property type="evidence" value="ECO:0007669"/>
    <property type="project" value="UniProtKB-UniRule"/>
</dbReference>
<keyword evidence="5" id="KW-1185">Reference proteome</keyword>